<protein>
    <submittedName>
        <fullName evidence="1">Uncharacterized protein</fullName>
    </submittedName>
</protein>
<reference evidence="1 2" key="1">
    <citation type="submission" date="2019-07" db="EMBL/GenBank/DDBJ databases">
        <title>The First High-Quality Draft Genome Sequence of the Causal Agent of the Current Panama Disease Epidemic.</title>
        <authorList>
            <person name="Warmington R.J."/>
            <person name="Kay W."/>
            <person name="Jeffries A."/>
            <person name="Bebber D."/>
            <person name="Moore K."/>
            <person name="Studholme D.J."/>
        </authorList>
    </citation>
    <scope>NUCLEOTIDE SEQUENCE [LARGE SCALE GENOMIC DNA]</scope>
    <source>
        <strain evidence="1 2">TR4</strain>
    </source>
</reference>
<proteinExistence type="predicted"/>
<evidence type="ECO:0000313" key="2">
    <source>
        <dbReference type="Proteomes" id="UP000321331"/>
    </source>
</evidence>
<organism evidence="1 2">
    <name type="scientific">Fusarium oxysporum f. sp. cubense</name>
    <dbReference type="NCBI Taxonomy" id="61366"/>
    <lineage>
        <taxon>Eukaryota</taxon>
        <taxon>Fungi</taxon>
        <taxon>Dikarya</taxon>
        <taxon>Ascomycota</taxon>
        <taxon>Pezizomycotina</taxon>
        <taxon>Sordariomycetes</taxon>
        <taxon>Hypocreomycetidae</taxon>
        <taxon>Hypocreales</taxon>
        <taxon>Nectriaceae</taxon>
        <taxon>Fusarium</taxon>
        <taxon>Fusarium oxysporum species complex</taxon>
    </lineage>
</organism>
<accession>A0A5C6SMW1</accession>
<comment type="caution">
    <text evidence="1">The sequence shown here is derived from an EMBL/GenBank/DDBJ whole genome shotgun (WGS) entry which is preliminary data.</text>
</comment>
<name>A0A5C6SMW1_FUSOC</name>
<dbReference type="Proteomes" id="UP000321331">
    <property type="component" value="Unassembled WGS sequence"/>
</dbReference>
<dbReference type="AlphaFoldDB" id="A0A5C6SMW1"/>
<sequence length="187" mass="21730">MAAVLERMRNWEKIFRLRSDQPLFVFVPSRMHNPADSGYPSKLFPNVLELQSLKVARCLLILWGATVQALDLIMCQYHANEEFSRACECHRRIWNFFGCGGTKDQTALQLMVMESNRCAWLICRCVEYLYGNEMGLVGHQSMIYAKWVITKHYHQLGMSRELAWCHNISRMSGPGATGRIQVMEFQY</sequence>
<evidence type="ECO:0000313" key="1">
    <source>
        <dbReference type="EMBL" id="TXB99906.1"/>
    </source>
</evidence>
<gene>
    <name evidence="1" type="ORF">FocTR4_00013576</name>
</gene>
<dbReference type="EMBL" id="VMNF01000011">
    <property type="protein sequence ID" value="TXB99906.1"/>
    <property type="molecule type" value="Genomic_DNA"/>
</dbReference>